<organism evidence="3">
    <name type="scientific">Schizophyllum commune (strain H4-8 / FGSC 9210)</name>
    <name type="common">Split gill fungus</name>
    <dbReference type="NCBI Taxonomy" id="578458"/>
    <lineage>
        <taxon>Eukaryota</taxon>
        <taxon>Fungi</taxon>
        <taxon>Dikarya</taxon>
        <taxon>Basidiomycota</taxon>
        <taxon>Agaricomycotina</taxon>
        <taxon>Agaricomycetes</taxon>
        <taxon>Agaricomycetidae</taxon>
        <taxon>Agaricales</taxon>
        <taxon>Schizophyllaceae</taxon>
        <taxon>Schizophyllum</taxon>
    </lineage>
</organism>
<keyword evidence="3" id="KW-1185">Reference proteome</keyword>
<evidence type="ECO:0000313" key="3">
    <source>
        <dbReference type="Proteomes" id="UP000007431"/>
    </source>
</evidence>
<reference evidence="2 3" key="1">
    <citation type="journal article" date="2010" name="Nat. Biotechnol.">
        <title>Genome sequence of the model mushroom Schizophyllum commune.</title>
        <authorList>
            <person name="Ohm R.A."/>
            <person name="de Jong J.F."/>
            <person name="Lugones L.G."/>
            <person name="Aerts A."/>
            <person name="Kothe E."/>
            <person name="Stajich J.E."/>
            <person name="de Vries R.P."/>
            <person name="Record E."/>
            <person name="Levasseur A."/>
            <person name="Baker S.E."/>
            <person name="Bartholomew K.A."/>
            <person name="Coutinho P.M."/>
            <person name="Erdmann S."/>
            <person name="Fowler T.J."/>
            <person name="Gathman A.C."/>
            <person name="Lombard V."/>
            <person name="Henrissat B."/>
            <person name="Knabe N."/>
            <person name="Kuees U."/>
            <person name="Lilly W.W."/>
            <person name="Lindquist E."/>
            <person name="Lucas S."/>
            <person name="Magnuson J.K."/>
            <person name="Piumi F."/>
            <person name="Raudaskoski M."/>
            <person name="Salamov A."/>
            <person name="Schmutz J."/>
            <person name="Schwarze F.W.M.R."/>
            <person name="vanKuyk P.A."/>
            <person name="Horton J.S."/>
            <person name="Grigoriev I.V."/>
            <person name="Woesten H.A.B."/>
        </authorList>
    </citation>
    <scope>NUCLEOTIDE SEQUENCE [LARGE SCALE GENOMIC DNA]</scope>
    <source>
        <strain evidence="3">H4-8 / FGSC 9210</strain>
    </source>
</reference>
<name>D8PYT6_SCHCM</name>
<proteinExistence type="predicted"/>
<dbReference type="EMBL" id="GL377304">
    <property type="protein sequence ID" value="EFI98752.1"/>
    <property type="molecule type" value="Genomic_DNA"/>
</dbReference>
<evidence type="ECO:0000313" key="2">
    <source>
        <dbReference type="EMBL" id="EFI98752.1"/>
    </source>
</evidence>
<dbReference type="InParanoid" id="D8PYT6"/>
<dbReference type="RefSeq" id="XP_003033655.1">
    <property type="nucleotide sequence ID" value="XM_003033609.1"/>
</dbReference>
<sequence length="146" mass="16384">MNDLDFSRGEKGRRIRIRVAHADQGGSADADLGRTRGVSRRLEEDISSTRGGEGSDPGDAPDSGDDAPDSGDDARDLTIAPVPRRSESWMLDWDERRAVLDWEGRRAVLDWDGRRVVLDREGRRVVLDWEGRRAVLDREGRCTVLD</sequence>
<gene>
    <name evidence="2" type="ORF">SCHCODRAFT_233156</name>
</gene>
<dbReference type="HOGENOM" id="CLU_1778544_0_0_1"/>
<dbReference type="VEuPathDB" id="FungiDB:SCHCODRAFT_02492503"/>
<feature type="region of interest" description="Disordered" evidence="1">
    <location>
        <begin position="16"/>
        <end position="81"/>
    </location>
</feature>
<dbReference type="KEGG" id="scm:SCHCO_02492503"/>
<dbReference type="Proteomes" id="UP000007431">
    <property type="component" value="Unassembled WGS sequence"/>
</dbReference>
<evidence type="ECO:0000256" key="1">
    <source>
        <dbReference type="SAM" id="MobiDB-lite"/>
    </source>
</evidence>
<accession>D8PYT6</accession>
<protein>
    <submittedName>
        <fullName evidence="2">Uncharacterized protein</fullName>
    </submittedName>
</protein>
<feature type="compositionally biased region" description="Acidic residues" evidence="1">
    <location>
        <begin position="62"/>
        <end position="71"/>
    </location>
</feature>
<dbReference type="AlphaFoldDB" id="D8PYT6"/>
<dbReference type="GeneID" id="9585263"/>